<dbReference type="InterPro" id="IPR029149">
    <property type="entry name" value="Creatin/AminoP/Spt16_N"/>
</dbReference>
<dbReference type="PANTHER" id="PTHR43763:SF18">
    <property type="entry name" value="XAA-PRO AMINOPEPTIDASE 1"/>
    <property type="match status" value="1"/>
</dbReference>
<keyword evidence="1" id="KW-0472">Membrane</keyword>
<dbReference type="Pfam" id="PF16188">
    <property type="entry name" value="Peptidase_M24_C"/>
    <property type="match status" value="1"/>
</dbReference>
<reference evidence="5" key="2">
    <citation type="submission" date="2021-01" db="UniProtKB">
        <authorList>
            <consortium name="EnsemblMetazoa"/>
        </authorList>
    </citation>
    <scope>IDENTIFICATION</scope>
</reference>
<feature type="transmembrane region" description="Helical" evidence="1">
    <location>
        <begin position="743"/>
        <end position="769"/>
    </location>
</feature>
<dbReference type="EnsemblMetazoa" id="XM_030994551">
    <property type="protein sequence ID" value="XP_030850411"/>
    <property type="gene ID" value="LOC577272"/>
</dbReference>
<dbReference type="Pfam" id="PF00557">
    <property type="entry name" value="Peptidase_M24"/>
    <property type="match status" value="1"/>
</dbReference>
<dbReference type="RefSeq" id="XP_030850411.1">
    <property type="nucleotide sequence ID" value="XM_030994551.1"/>
</dbReference>
<dbReference type="Proteomes" id="UP000007110">
    <property type="component" value="Unassembled WGS sequence"/>
</dbReference>
<dbReference type="Pfam" id="PF16189">
    <property type="entry name" value="Creatinase_N_2"/>
    <property type="match status" value="1"/>
</dbReference>
<protein>
    <submittedName>
        <fullName evidence="5">Uncharacterized protein</fullName>
    </submittedName>
</protein>
<feature type="signal peptide" evidence="2">
    <location>
        <begin position="1"/>
        <end position="24"/>
    </location>
</feature>
<dbReference type="RefSeq" id="XP_030850414.1">
    <property type="nucleotide sequence ID" value="XM_030994554.1"/>
</dbReference>
<dbReference type="EnsemblMetazoa" id="XM_030994553">
    <property type="protein sequence ID" value="XP_030850413"/>
    <property type="gene ID" value="LOC577272"/>
</dbReference>
<keyword evidence="1" id="KW-1133">Transmembrane helix</keyword>
<dbReference type="SUPFAM" id="SSF55920">
    <property type="entry name" value="Creatinase/aminopeptidase"/>
    <property type="match status" value="1"/>
</dbReference>
<sequence length="771" mass="89141">MATMKVHVTVLVAVAALLIGNAQAGDRQVHSRKKRAPLDVRNCDVSPPYYPPTTVISDVKLDRLRTEMRTNLFQYEAYIIPGYDAHGSEYPADPDRRIYFMSGFNGTQGFAIVTLEWGAAIWTEPQFELLAQQQLDCNWQIMILGDDDFLTPWEWIIRDDRTTDPDDINFIPGAGMPAGSQVGFDPRLMPYRNWLELTETNHLETRTMQFRTHDEEHNLVDLIWEDLESPKDPYPGEKLEVQNDFMAGYTWRQKIFQSIPDNPDYKNVRQIMAERDCDLLVITGLDEIAWLFNLRGEDVPYNPVFISYAVIGFSYIYLYLYDTGVRLDNERYPEIRQHLELDSEQCGSDRSTCITAKGLSSFYNDLTIDNNLVTSEKIWFSNSSSYFVYNAIMNKIDSDDRKYIMEPSPILLMKATKNDVEVEVMKEAMLIESSTMIEMVTWMQGLIEDMNDPAVGNAEVLTEYMAAERLQTIRDYQGSYMYPSYETISAFGPNSADFYYRSEENDRVPITTGKIFLYDIGAQYREGTTTLSRAFFFAKEVDVSKYYDVQEPTDLEMEIYTRVLLGHIDLCNASFRANIYGRDLDMLARQHLWDVGLDYIHPTGYGLGQYLTVHEEPVNIGDYTLDETFHANMILSNGPGYYNIDPTSATDNDFGVRLTNVMRVIPSETPYGQEGEEYLEFEVISFVPFEPRLIDFEMFTRKQLEWYNNYNERIREELDGKLSGNAREWMLSRTRFQQYRWEYIGGASSISMTTTAILISLCLIVSHLMSK</sequence>
<dbReference type="AlphaFoldDB" id="A0A7M7PGP3"/>
<feature type="domain" description="Peptidase M24 C-terminal" evidence="4">
    <location>
        <begin position="677"/>
        <end position="735"/>
    </location>
</feature>
<dbReference type="InterPro" id="IPR036005">
    <property type="entry name" value="Creatinase/aminopeptidase-like"/>
</dbReference>
<evidence type="ECO:0000313" key="6">
    <source>
        <dbReference type="Proteomes" id="UP000007110"/>
    </source>
</evidence>
<dbReference type="OrthoDB" id="9995434at2759"/>
<dbReference type="InterPro" id="IPR032416">
    <property type="entry name" value="Peptidase_M24_C"/>
</dbReference>
<dbReference type="KEGG" id="spu:577272"/>
<evidence type="ECO:0000256" key="1">
    <source>
        <dbReference type="SAM" id="Phobius"/>
    </source>
</evidence>
<evidence type="ECO:0000259" key="3">
    <source>
        <dbReference type="Pfam" id="PF00557"/>
    </source>
</evidence>
<dbReference type="GeneID" id="577272"/>
<keyword evidence="6" id="KW-1185">Reference proteome</keyword>
<proteinExistence type="predicted"/>
<dbReference type="PANTHER" id="PTHR43763">
    <property type="entry name" value="XAA-PRO AMINOPEPTIDASE 1"/>
    <property type="match status" value="1"/>
</dbReference>
<dbReference type="Gene3D" id="3.90.230.10">
    <property type="entry name" value="Creatinase/methionine aminopeptidase superfamily"/>
    <property type="match status" value="1"/>
</dbReference>
<feature type="domain" description="Peptidase M24" evidence="3">
    <location>
        <begin position="424"/>
        <end position="664"/>
    </location>
</feature>
<reference evidence="6" key="1">
    <citation type="submission" date="2015-02" db="EMBL/GenBank/DDBJ databases">
        <title>Genome sequencing for Strongylocentrotus purpuratus.</title>
        <authorList>
            <person name="Murali S."/>
            <person name="Liu Y."/>
            <person name="Vee V."/>
            <person name="English A."/>
            <person name="Wang M."/>
            <person name="Skinner E."/>
            <person name="Han Y."/>
            <person name="Muzny D.M."/>
            <person name="Worley K.C."/>
            <person name="Gibbs R.A."/>
        </authorList>
    </citation>
    <scope>NUCLEOTIDE SEQUENCE</scope>
</reference>
<evidence type="ECO:0000313" key="5">
    <source>
        <dbReference type="EnsemblMetazoa" id="XP_030850414"/>
    </source>
</evidence>
<dbReference type="FunFam" id="3.90.230.10:FF:000048">
    <property type="match status" value="1"/>
</dbReference>
<dbReference type="Gene3D" id="3.40.350.10">
    <property type="entry name" value="Creatinase/prolidase N-terminal domain"/>
    <property type="match status" value="2"/>
</dbReference>
<dbReference type="InParanoid" id="A0A7M7PGP3"/>
<dbReference type="RefSeq" id="XP_030850413.1">
    <property type="nucleotide sequence ID" value="XM_030994553.1"/>
</dbReference>
<feature type="transmembrane region" description="Helical" evidence="1">
    <location>
        <begin position="301"/>
        <end position="321"/>
    </location>
</feature>
<organism evidence="5 6">
    <name type="scientific">Strongylocentrotus purpuratus</name>
    <name type="common">Purple sea urchin</name>
    <dbReference type="NCBI Taxonomy" id="7668"/>
    <lineage>
        <taxon>Eukaryota</taxon>
        <taxon>Metazoa</taxon>
        <taxon>Echinodermata</taxon>
        <taxon>Eleutherozoa</taxon>
        <taxon>Echinozoa</taxon>
        <taxon>Echinoidea</taxon>
        <taxon>Euechinoidea</taxon>
        <taxon>Echinacea</taxon>
        <taxon>Camarodonta</taxon>
        <taxon>Echinidea</taxon>
        <taxon>Strongylocentrotidae</taxon>
        <taxon>Strongylocentrotus</taxon>
    </lineage>
</organism>
<name>A0A7M7PGP3_STRPU</name>
<keyword evidence="1" id="KW-0812">Transmembrane</keyword>
<dbReference type="InterPro" id="IPR050422">
    <property type="entry name" value="X-Pro_aminopeptidase_P"/>
</dbReference>
<evidence type="ECO:0000259" key="4">
    <source>
        <dbReference type="Pfam" id="PF16188"/>
    </source>
</evidence>
<accession>A0A7M7PGP3</accession>
<keyword evidence="2" id="KW-0732">Signal</keyword>
<dbReference type="InterPro" id="IPR000994">
    <property type="entry name" value="Pept_M24"/>
</dbReference>
<dbReference type="EnsemblMetazoa" id="XM_030994554">
    <property type="protein sequence ID" value="XP_030850414"/>
    <property type="gene ID" value="LOC577272"/>
</dbReference>
<evidence type="ECO:0000256" key="2">
    <source>
        <dbReference type="SAM" id="SignalP"/>
    </source>
</evidence>
<feature type="chain" id="PRO_5036207719" evidence="2">
    <location>
        <begin position="25"/>
        <end position="771"/>
    </location>
</feature>